<accession>A0A7C4QNQ0</accession>
<dbReference type="Pfam" id="PF07963">
    <property type="entry name" value="N_methyl"/>
    <property type="match status" value="1"/>
</dbReference>
<keyword evidence="1" id="KW-0472">Membrane</keyword>
<dbReference type="InterPro" id="IPR027558">
    <property type="entry name" value="Pre_pil_HX9DG_C"/>
</dbReference>
<evidence type="ECO:0000313" key="3">
    <source>
        <dbReference type="EMBL" id="HGT39063.1"/>
    </source>
</evidence>
<dbReference type="Pfam" id="PF07596">
    <property type="entry name" value="SBP_bac_10"/>
    <property type="match status" value="1"/>
</dbReference>
<name>A0A7C4QNQ0_9PLAN</name>
<feature type="domain" description="DUF1559" evidence="2">
    <location>
        <begin position="35"/>
        <end position="316"/>
    </location>
</feature>
<evidence type="ECO:0000256" key="1">
    <source>
        <dbReference type="SAM" id="Phobius"/>
    </source>
</evidence>
<protein>
    <submittedName>
        <fullName evidence="3">DUF1559 domain-containing protein</fullName>
    </submittedName>
</protein>
<dbReference type="InterPro" id="IPR045584">
    <property type="entry name" value="Pilin-like"/>
</dbReference>
<dbReference type="AlphaFoldDB" id="A0A7C4QNQ0"/>
<sequence length="336" mass="36379">MSRQRTSRPAFTLIELLVVIAIIAILIALLLPAVQQAREAARRTQCRNNLKQIGLALHNYESSFGRLPMGIISDQCGSLNWGGDSRYDDDGFSWTTSILPYMDQAPKYQQLANSPWFGMFGATEKYWVSRGSPPSGAPIPGCTDPLPAFTCPSSTLPQIVPETFTVPGNTAVGTTTPRWSIGYATSSYKGCGGSQQGDSFGMLHKNCEYPGGLAFRDVTDGLSNTLMVAESTIITTGNNPTVSGNTAVQDWPTLYVAAGDDEMVRVNGRTTAPINAATNFNNWARAINDDSAASYHVGGAFFTFGDGSVRFLSENISMVIYDRLHDRRDGEILGDF</sequence>
<dbReference type="SUPFAM" id="SSF54523">
    <property type="entry name" value="Pili subunits"/>
    <property type="match status" value="1"/>
</dbReference>
<dbReference type="PANTHER" id="PTHR30093:SF2">
    <property type="entry name" value="TYPE II SECRETION SYSTEM PROTEIN H"/>
    <property type="match status" value="1"/>
</dbReference>
<keyword evidence="1" id="KW-0812">Transmembrane</keyword>
<feature type="transmembrane region" description="Helical" evidence="1">
    <location>
        <begin position="12"/>
        <end position="34"/>
    </location>
</feature>
<dbReference type="PANTHER" id="PTHR30093">
    <property type="entry name" value="GENERAL SECRETION PATHWAY PROTEIN G"/>
    <property type="match status" value="1"/>
</dbReference>
<reference evidence="3" key="1">
    <citation type="journal article" date="2020" name="mSystems">
        <title>Genome- and Community-Level Interaction Insights into Carbon Utilization and Element Cycling Functions of Hydrothermarchaeota in Hydrothermal Sediment.</title>
        <authorList>
            <person name="Zhou Z."/>
            <person name="Liu Y."/>
            <person name="Xu W."/>
            <person name="Pan J."/>
            <person name="Luo Z.H."/>
            <person name="Li M."/>
        </authorList>
    </citation>
    <scope>NUCLEOTIDE SEQUENCE [LARGE SCALE GENOMIC DNA]</scope>
    <source>
        <strain evidence="3">SpSt-508</strain>
    </source>
</reference>
<dbReference type="InterPro" id="IPR012902">
    <property type="entry name" value="N_methyl_site"/>
</dbReference>
<proteinExistence type="predicted"/>
<comment type="caution">
    <text evidence="3">The sequence shown here is derived from an EMBL/GenBank/DDBJ whole genome shotgun (WGS) entry which is preliminary data.</text>
</comment>
<dbReference type="EMBL" id="DSVQ01000012">
    <property type="protein sequence ID" value="HGT39063.1"/>
    <property type="molecule type" value="Genomic_DNA"/>
</dbReference>
<organism evidence="3">
    <name type="scientific">Schlesneria paludicola</name>
    <dbReference type="NCBI Taxonomy" id="360056"/>
    <lineage>
        <taxon>Bacteria</taxon>
        <taxon>Pseudomonadati</taxon>
        <taxon>Planctomycetota</taxon>
        <taxon>Planctomycetia</taxon>
        <taxon>Planctomycetales</taxon>
        <taxon>Planctomycetaceae</taxon>
        <taxon>Schlesneria</taxon>
    </lineage>
</organism>
<keyword evidence="1" id="KW-1133">Transmembrane helix</keyword>
<dbReference type="Gene3D" id="3.30.700.10">
    <property type="entry name" value="Glycoprotein, Type 4 Pilin"/>
    <property type="match status" value="1"/>
</dbReference>
<dbReference type="NCBIfam" id="TIGR02532">
    <property type="entry name" value="IV_pilin_GFxxxE"/>
    <property type="match status" value="1"/>
</dbReference>
<evidence type="ECO:0000259" key="2">
    <source>
        <dbReference type="Pfam" id="PF07596"/>
    </source>
</evidence>
<dbReference type="InterPro" id="IPR011453">
    <property type="entry name" value="DUF1559"/>
</dbReference>
<dbReference type="NCBIfam" id="TIGR04294">
    <property type="entry name" value="pre_pil_HX9DG"/>
    <property type="match status" value="1"/>
</dbReference>
<gene>
    <name evidence="3" type="ORF">ENS64_07340</name>
</gene>